<gene>
    <name evidence="2" type="ORF">L596_028236</name>
</gene>
<reference evidence="2 3" key="1">
    <citation type="journal article" date="2015" name="Genome Biol.">
        <title>Comparative genomics of Steinernema reveals deeply conserved gene regulatory networks.</title>
        <authorList>
            <person name="Dillman A.R."/>
            <person name="Macchietto M."/>
            <person name="Porter C.F."/>
            <person name="Rogers A."/>
            <person name="Williams B."/>
            <person name="Antoshechkin I."/>
            <person name="Lee M.M."/>
            <person name="Goodwin Z."/>
            <person name="Lu X."/>
            <person name="Lewis E.E."/>
            <person name="Goodrich-Blair H."/>
            <person name="Stock S.P."/>
            <person name="Adams B.J."/>
            <person name="Sternberg P.W."/>
            <person name="Mortazavi A."/>
        </authorList>
    </citation>
    <scope>NUCLEOTIDE SEQUENCE [LARGE SCALE GENOMIC DNA]</scope>
    <source>
        <strain evidence="2 3">ALL</strain>
    </source>
</reference>
<accession>A0A4V5ZXU2</accession>
<dbReference type="EMBL" id="AZBU02000011">
    <property type="protein sequence ID" value="TKR61075.1"/>
    <property type="molecule type" value="Genomic_DNA"/>
</dbReference>
<dbReference type="Proteomes" id="UP000298663">
    <property type="component" value="Unassembled WGS sequence"/>
</dbReference>
<organism evidence="2 3">
    <name type="scientific">Steinernema carpocapsae</name>
    <name type="common">Entomopathogenic nematode</name>
    <dbReference type="NCBI Taxonomy" id="34508"/>
    <lineage>
        <taxon>Eukaryota</taxon>
        <taxon>Metazoa</taxon>
        <taxon>Ecdysozoa</taxon>
        <taxon>Nematoda</taxon>
        <taxon>Chromadorea</taxon>
        <taxon>Rhabditida</taxon>
        <taxon>Tylenchina</taxon>
        <taxon>Panagrolaimomorpha</taxon>
        <taxon>Strongyloidoidea</taxon>
        <taxon>Steinernematidae</taxon>
        <taxon>Steinernema</taxon>
    </lineage>
</organism>
<protein>
    <submittedName>
        <fullName evidence="2">Uncharacterized protein</fullName>
    </submittedName>
</protein>
<comment type="caution">
    <text evidence="2">The sequence shown here is derived from an EMBL/GenBank/DDBJ whole genome shotgun (WGS) entry which is preliminary data.</text>
</comment>
<evidence type="ECO:0000313" key="2">
    <source>
        <dbReference type="EMBL" id="TKR61075.1"/>
    </source>
</evidence>
<proteinExistence type="predicted"/>
<sequence length="94" mass="10861">MALTVEDRRTTEEPPTDSKLRRKDEWGFTSYVCLKGQLCLKTNSVQPHSRGSLQGERSIFTTPVFNRPTRRWEVRTLPVGQAHRLIDQPYSQSS</sequence>
<feature type="region of interest" description="Disordered" evidence="1">
    <location>
        <begin position="1"/>
        <end position="21"/>
    </location>
</feature>
<reference evidence="2 3" key="2">
    <citation type="journal article" date="2019" name="G3 (Bethesda)">
        <title>Hybrid Assembly of the Genome of the Entomopathogenic Nematode Steinernema carpocapsae Identifies the X-Chromosome.</title>
        <authorList>
            <person name="Serra L."/>
            <person name="Macchietto M."/>
            <person name="Macias-Munoz A."/>
            <person name="McGill C.J."/>
            <person name="Rodriguez I.M."/>
            <person name="Rodriguez B."/>
            <person name="Murad R."/>
            <person name="Mortazavi A."/>
        </authorList>
    </citation>
    <scope>NUCLEOTIDE SEQUENCE [LARGE SCALE GENOMIC DNA]</scope>
    <source>
        <strain evidence="2 3">ALL</strain>
    </source>
</reference>
<evidence type="ECO:0000313" key="3">
    <source>
        <dbReference type="Proteomes" id="UP000298663"/>
    </source>
</evidence>
<dbReference type="AlphaFoldDB" id="A0A4V5ZXU2"/>
<name>A0A4V5ZXU2_STECR</name>
<evidence type="ECO:0000256" key="1">
    <source>
        <dbReference type="SAM" id="MobiDB-lite"/>
    </source>
</evidence>
<keyword evidence="3" id="KW-1185">Reference proteome</keyword>